<dbReference type="EMBL" id="CAXAMN010019891">
    <property type="protein sequence ID" value="CAK9055165.1"/>
    <property type="molecule type" value="Genomic_DNA"/>
</dbReference>
<evidence type="ECO:0000256" key="3">
    <source>
        <dbReference type="ARBA" id="ARBA00022989"/>
    </source>
</evidence>
<protein>
    <recommendedName>
        <fullName evidence="11">Neurotransmitter-gated ion-channel ligand-binding domain-containing protein</fullName>
    </recommendedName>
</protein>
<evidence type="ECO:0000259" key="8">
    <source>
        <dbReference type="Pfam" id="PF02932"/>
    </source>
</evidence>
<feature type="chain" id="PRO_5047475390" description="Neurotransmitter-gated ion-channel ligand-binding domain-containing protein" evidence="6">
    <location>
        <begin position="20"/>
        <end position="646"/>
    </location>
</feature>
<dbReference type="Gene3D" id="2.70.170.10">
    <property type="entry name" value="Neurotransmitter-gated ion-channel ligand-binding domain"/>
    <property type="match status" value="1"/>
</dbReference>
<evidence type="ECO:0000259" key="7">
    <source>
        <dbReference type="Pfam" id="PF02931"/>
    </source>
</evidence>
<evidence type="ECO:0008006" key="11">
    <source>
        <dbReference type="Google" id="ProtNLM"/>
    </source>
</evidence>
<dbReference type="InterPro" id="IPR038050">
    <property type="entry name" value="Neuro_actylchol_rec"/>
</dbReference>
<accession>A0ABP0MUJ5</accession>
<feature type="signal peptide" evidence="6">
    <location>
        <begin position="1"/>
        <end position="19"/>
    </location>
</feature>
<evidence type="ECO:0000313" key="9">
    <source>
        <dbReference type="EMBL" id="CAK9055165.1"/>
    </source>
</evidence>
<evidence type="ECO:0000256" key="4">
    <source>
        <dbReference type="ARBA" id="ARBA00023136"/>
    </source>
</evidence>
<dbReference type="InterPro" id="IPR006202">
    <property type="entry name" value="Neur_chan_lig-bd"/>
</dbReference>
<feature type="domain" description="Neurotransmitter-gated ion-channel ligand-binding" evidence="7">
    <location>
        <begin position="39"/>
        <end position="254"/>
    </location>
</feature>
<evidence type="ECO:0000256" key="6">
    <source>
        <dbReference type="SAM" id="SignalP"/>
    </source>
</evidence>
<feature type="transmembrane region" description="Helical" evidence="5">
    <location>
        <begin position="289"/>
        <end position="309"/>
    </location>
</feature>
<gene>
    <name evidence="9" type="ORF">CCMP2556_LOCUS27477</name>
</gene>
<dbReference type="Gene3D" id="1.20.58.390">
    <property type="entry name" value="Neurotransmitter-gated ion-channel transmembrane domain"/>
    <property type="match status" value="1"/>
</dbReference>
<keyword evidence="2 5" id="KW-0812">Transmembrane</keyword>
<evidence type="ECO:0000256" key="2">
    <source>
        <dbReference type="ARBA" id="ARBA00022692"/>
    </source>
</evidence>
<evidence type="ECO:0000313" key="10">
    <source>
        <dbReference type="Proteomes" id="UP001642484"/>
    </source>
</evidence>
<dbReference type="SUPFAM" id="SSF63712">
    <property type="entry name" value="Nicotinic receptor ligand binding domain-like"/>
    <property type="match status" value="1"/>
</dbReference>
<feature type="transmembrane region" description="Helical" evidence="5">
    <location>
        <begin position="257"/>
        <end position="277"/>
    </location>
</feature>
<dbReference type="InterPro" id="IPR036734">
    <property type="entry name" value="Neur_chan_lig-bd_sf"/>
</dbReference>
<dbReference type="Pfam" id="PF02932">
    <property type="entry name" value="Neur_chan_memb"/>
    <property type="match status" value="1"/>
</dbReference>
<feature type="transmembrane region" description="Helical" evidence="5">
    <location>
        <begin position="607"/>
        <end position="629"/>
    </location>
</feature>
<keyword evidence="3 5" id="KW-1133">Transmembrane helix</keyword>
<feature type="domain" description="Neurotransmitter-gated ion-channel transmembrane" evidence="8">
    <location>
        <begin position="263"/>
        <end position="404"/>
    </location>
</feature>
<keyword evidence="4 5" id="KW-0472">Membrane</keyword>
<dbReference type="InterPro" id="IPR006029">
    <property type="entry name" value="Neurotrans-gated_channel_TM"/>
</dbReference>
<feature type="transmembrane region" description="Helical" evidence="5">
    <location>
        <begin position="321"/>
        <end position="343"/>
    </location>
</feature>
<dbReference type="Pfam" id="PF02931">
    <property type="entry name" value="Neur_chan_LBD"/>
    <property type="match status" value="1"/>
</dbReference>
<proteinExistence type="predicted"/>
<name>A0ABP0MUJ5_9DINO</name>
<evidence type="ECO:0000256" key="5">
    <source>
        <dbReference type="SAM" id="Phobius"/>
    </source>
</evidence>
<organism evidence="9 10">
    <name type="scientific">Durusdinium trenchii</name>
    <dbReference type="NCBI Taxonomy" id="1381693"/>
    <lineage>
        <taxon>Eukaryota</taxon>
        <taxon>Sar</taxon>
        <taxon>Alveolata</taxon>
        <taxon>Dinophyceae</taxon>
        <taxon>Suessiales</taxon>
        <taxon>Symbiodiniaceae</taxon>
        <taxon>Durusdinium</taxon>
    </lineage>
</organism>
<dbReference type="PANTHER" id="PTHR18945">
    <property type="entry name" value="NEUROTRANSMITTER GATED ION CHANNEL"/>
    <property type="match status" value="1"/>
</dbReference>
<dbReference type="Proteomes" id="UP001642484">
    <property type="component" value="Unassembled WGS sequence"/>
</dbReference>
<comment type="caution">
    <text evidence="9">The sequence shown here is derived from an EMBL/GenBank/DDBJ whole genome shotgun (WGS) entry which is preliminary data.</text>
</comment>
<dbReference type="InterPro" id="IPR006201">
    <property type="entry name" value="Neur_channel"/>
</dbReference>
<keyword evidence="6" id="KW-0732">Signal</keyword>
<sequence>MFQEKLQLAVLSCLCVASADNCKTTCFGPKHALEFRKTLEDLRYEKESPPFPSCGSAVDVQVQFFLESFDSVDEQHESVSVTGYIRHWWVDQRLAFAQDTDMGNMCVNVLIIPSDIIWTPKLYIYNAIKQIHQNNDAMTSVHANGTVFHAIAFRGSLKCAMQYHRMPYDQHGCFMKIGRFDETTESIQVRPRHGSQEYMKQSGVGVVGDKMLSPAWFIENEQNISTPGVRTKKYWPDLEGSTDIVFLPFKFARRPGYLVRMVLVPSWLFLIVSYTGFFIDPKSAPARAAVALLPVLIMRTLQGFVFSKLPQVATCVWLTDYLLGSMIMCCYAAVHLAIVQLLLGSEEKAAENLQRLKKVEKTARNLIEESREKKTFVATLLNDYAPEVKNTDGQTTLVSYLAKKHGETATKSERLGQRTYRSYSELMMSTPNTKEAGSDPKDDDALPLLEISSDASSPRGKIRTTSVEHFDAHFALNVRRNALHSPIEQRQTTEGDLAVIRYLLSLWQREVPQSDPTATPEMLRRVMTSFNIYMTTSETANIMCTFLRDKGFDTLEDVGQVRMIFSLFMELLLDIEKYEIAAKPEWYRVPLSKAIPGSRRLDVTMQILYPVLVVLHAVISFALICVYPENPDMGLVADMNSVMRWQ</sequence>
<comment type="subcellular location">
    <subcellularLocation>
        <location evidence="1">Membrane</location>
        <topology evidence="1">Multi-pass membrane protein</topology>
    </subcellularLocation>
</comment>
<evidence type="ECO:0000256" key="1">
    <source>
        <dbReference type="ARBA" id="ARBA00004141"/>
    </source>
</evidence>
<keyword evidence="10" id="KW-1185">Reference proteome</keyword>
<reference evidence="9 10" key="1">
    <citation type="submission" date="2024-02" db="EMBL/GenBank/DDBJ databases">
        <authorList>
            <person name="Chen Y."/>
            <person name="Shah S."/>
            <person name="Dougan E. K."/>
            <person name="Thang M."/>
            <person name="Chan C."/>
        </authorList>
    </citation>
    <scope>NUCLEOTIDE SEQUENCE [LARGE SCALE GENOMIC DNA]</scope>
</reference>
<dbReference type="InterPro" id="IPR036719">
    <property type="entry name" value="Neuro-gated_channel_TM_sf"/>
</dbReference>
<dbReference type="SUPFAM" id="SSF90112">
    <property type="entry name" value="Neurotransmitter-gated ion-channel transmembrane pore"/>
    <property type="match status" value="1"/>
</dbReference>